<dbReference type="Proteomes" id="UP000789831">
    <property type="component" value="Unassembled WGS sequence"/>
</dbReference>
<feature type="compositionally biased region" description="Polar residues" evidence="1">
    <location>
        <begin position="469"/>
        <end position="483"/>
    </location>
</feature>
<name>A0A9N8ZA81_9GLOM</name>
<sequence>MFGFKKIDDSSTSIDISGNHPSQLVAFSPDGRRIAKIANKKLFIYKNTNGGSELVQEFPIDSNSILEKTLSLTQTNYSISLAISNRKNKSIFIAVSIYEIQKTFSKNNYTIKKKDHKRDHNDIIRPRIIESQLDDGLKNLTAFNETLCLLLSRNYKTTCGYIFPVAGITQFTDQANLVVMTGSEFTMFPLRKDSFFRTREIFLSASNLFTFTDNSTSFINKLIFTDENVQQYMQPIPLPVEMQRIQEQGNQALPYFNNCMTGRHLFAIGYKNQIDCYCLDTGDLEITFFCPEEKRTKIIQSLVCAVSQDASYFAASFDDNAVHLYLMENGLEITERSFSNNNAIIRFIGFFDNDQKIVIYVEVENKFVYYTWDLMQWENPISKNGHEHVETHHGQHPNLPNWSITGPAGNILLLSDSVADSKLPEALYTSKSQEKDQQYNWTRVILEHCGVNLEWHWEIKPRINEQRQKNLQRQRTRDSSSPIKVSVSDAKKSGVSDTTKASVDQYEPWINKIYMHHVPEQKLGNDTIFIGQKTIQIWTPTMTEKTQSESPIKPESQTKTEGESKLKFIWPLNDNVTLRSIEDYTIPTTPESDSININYKYRDYISMDDDIDGSIQISKIADEFYIISAINSIKYLKRVRHGVSRAQKQKIDKIIQAAQNIIEEFVSSPQNIYSWRLLDVTKHVTRELIVADCYDILEKILRTEGGDENSRHSAIDATTLDNASNKDDNKNGIIKAGFHIPKLVKLGKHRKKLGVQYISEITVAIKEEQKEIIKLLLKYYMRNANNNIGWMHTVSHALPALYQKYPNLVSNLFSNELCAKIVYASDDMIPEKYHVIKEVKSFMIRNNLYMEKTITPQNNPTSNLSKQIFMVPLPDFTVRQQRKHIFDLTPPNYFCQLTYMKPKRKLFGNSTMEAVIHHEWNTRTRWIFSLKSAFYWIYLVSFLFWQKVLLDKVTFGKEYLLLHYAPKIGIEPNAESYNSSSSHDPSNTTTFNITRNINPYNRNDNFYFSFWKSLEAVYFWVNGRWDQLDQWDFWPINVISVFGSFFLVTIMQNMLIALMTNVIDSSRKQGHRGLIQARAGMIMEAEEISAFITPVMFFLRVIFFMPFTRFFEANRYPRYIYFVADPKTIEKYKLLPKSVKMNDKRINEMEKNIDKILQLLSKNEQ</sequence>
<proteinExistence type="predicted"/>
<dbReference type="AlphaFoldDB" id="A0A9N8ZA81"/>
<dbReference type="SUPFAM" id="SSF50978">
    <property type="entry name" value="WD40 repeat-like"/>
    <property type="match status" value="1"/>
</dbReference>
<accession>A0A9N8ZA81</accession>
<evidence type="ECO:0000256" key="2">
    <source>
        <dbReference type="SAM" id="Phobius"/>
    </source>
</evidence>
<gene>
    <name evidence="3" type="ORF">AGERDE_LOCUS3177</name>
</gene>
<keyword evidence="2" id="KW-0472">Membrane</keyword>
<dbReference type="InterPro" id="IPR036322">
    <property type="entry name" value="WD40_repeat_dom_sf"/>
</dbReference>
<feature type="transmembrane region" description="Helical" evidence="2">
    <location>
        <begin position="926"/>
        <end position="945"/>
    </location>
</feature>
<feature type="transmembrane region" description="Helical" evidence="2">
    <location>
        <begin position="1088"/>
        <end position="1107"/>
    </location>
</feature>
<dbReference type="EMBL" id="CAJVPL010000295">
    <property type="protein sequence ID" value="CAG8479841.1"/>
    <property type="molecule type" value="Genomic_DNA"/>
</dbReference>
<protein>
    <submittedName>
        <fullName evidence="3">3854_t:CDS:1</fullName>
    </submittedName>
</protein>
<keyword evidence="2" id="KW-0812">Transmembrane</keyword>
<evidence type="ECO:0000313" key="3">
    <source>
        <dbReference type="EMBL" id="CAG8479841.1"/>
    </source>
</evidence>
<feature type="region of interest" description="Disordered" evidence="1">
    <location>
        <begin position="467"/>
        <end position="499"/>
    </location>
</feature>
<evidence type="ECO:0000313" key="4">
    <source>
        <dbReference type="Proteomes" id="UP000789831"/>
    </source>
</evidence>
<keyword evidence="2" id="KW-1133">Transmembrane helix</keyword>
<keyword evidence="4" id="KW-1185">Reference proteome</keyword>
<feature type="transmembrane region" description="Helical" evidence="2">
    <location>
        <begin position="1033"/>
        <end position="1058"/>
    </location>
</feature>
<organism evidence="3 4">
    <name type="scientific">Ambispora gerdemannii</name>
    <dbReference type="NCBI Taxonomy" id="144530"/>
    <lineage>
        <taxon>Eukaryota</taxon>
        <taxon>Fungi</taxon>
        <taxon>Fungi incertae sedis</taxon>
        <taxon>Mucoromycota</taxon>
        <taxon>Glomeromycotina</taxon>
        <taxon>Glomeromycetes</taxon>
        <taxon>Archaeosporales</taxon>
        <taxon>Ambisporaceae</taxon>
        <taxon>Ambispora</taxon>
    </lineage>
</organism>
<reference evidence="3" key="1">
    <citation type="submission" date="2021-06" db="EMBL/GenBank/DDBJ databases">
        <authorList>
            <person name="Kallberg Y."/>
            <person name="Tangrot J."/>
            <person name="Rosling A."/>
        </authorList>
    </citation>
    <scope>NUCLEOTIDE SEQUENCE</scope>
    <source>
        <strain evidence="3">MT106</strain>
    </source>
</reference>
<dbReference type="OrthoDB" id="2433234at2759"/>
<evidence type="ECO:0000256" key="1">
    <source>
        <dbReference type="SAM" id="MobiDB-lite"/>
    </source>
</evidence>
<comment type="caution">
    <text evidence="3">The sequence shown here is derived from an EMBL/GenBank/DDBJ whole genome shotgun (WGS) entry which is preliminary data.</text>
</comment>